<evidence type="ECO:0000313" key="3">
    <source>
        <dbReference type="Proteomes" id="UP000177950"/>
    </source>
</evidence>
<evidence type="ECO:0000256" key="1">
    <source>
        <dbReference type="SAM" id="Phobius"/>
    </source>
</evidence>
<dbReference type="Proteomes" id="UP000177950">
    <property type="component" value="Unassembled WGS sequence"/>
</dbReference>
<feature type="transmembrane region" description="Helical" evidence="1">
    <location>
        <begin position="40"/>
        <end position="61"/>
    </location>
</feature>
<organism evidence="2 3">
    <name type="scientific">Candidatus Muproteobacteria bacterium RBG_19FT_COMBO_61_10</name>
    <dbReference type="NCBI Taxonomy" id="1817761"/>
    <lineage>
        <taxon>Bacteria</taxon>
        <taxon>Pseudomonadati</taxon>
        <taxon>Pseudomonadota</taxon>
        <taxon>Candidatus Muproteobacteria</taxon>
    </lineage>
</organism>
<feature type="transmembrane region" description="Helical" evidence="1">
    <location>
        <begin position="12"/>
        <end position="34"/>
    </location>
</feature>
<comment type="caution">
    <text evidence="2">The sequence shown here is derived from an EMBL/GenBank/DDBJ whole genome shotgun (WGS) entry which is preliminary data.</text>
</comment>
<keyword evidence="1" id="KW-0472">Membrane</keyword>
<dbReference type="AlphaFoldDB" id="A0A1F6UKF0"/>
<evidence type="ECO:0000313" key="2">
    <source>
        <dbReference type="EMBL" id="OGI57742.1"/>
    </source>
</evidence>
<feature type="transmembrane region" description="Helical" evidence="1">
    <location>
        <begin position="73"/>
        <end position="92"/>
    </location>
</feature>
<keyword evidence="1" id="KW-1133">Transmembrane helix</keyword>
<keyword evidence="1" id="KW-0812">Transmembrane</keyword>
<proteinExistence type="predicted"/>
<gene>
    <name evidence="2" type="ORF">A2V58_09285</name>
</gene>
<feature type="transmembrane region" description="Helical" evidence="1">
    <location>
        <begin position="104"/>
        <end position="124"/>
    </location>
</feature>
<dbReference type="EMBL" id="MFSV01000115">
    <property type="protein sequence ID" value="OGI57742.1"/>
    <property type="molecule type" value="Genomic_DNA"/>
</dbReference>
<protein>
    <submittedName>
        <fullName evidence="2">Uncharacterized protein</fullName>
    </submittedName>
</protein>
<name>A0A1F6UKF0_9PROT</name>
<sequence length="134" mass="15006">METSGGRPRISVWWKVFFWLSLIISVPSALAIASLKGLTLLDYADFALSLVAIVGLYGFSYGKRIGNVVFWRYFFYVVLVETTIISLVFPLLGLPRYGSADITSLYIIEIAIALLILSALYRYAYRSAFVWGSA</sequence>
<accession>A0A1F6UKF0</accession>
<reference evidence="2 3" key="1">
    <citation type="journal article" date="2016" name="Nat. Commun.">
        <title>Thousands of microbial genomes shed light on interconnected biogeochemical processes in an aquifer system.</title>
        <authorList>
            <person name="Anantharaman K."/>
            <person name="Brown C.T."/>
            <person name="Hug L.A."/>
            <person name="Sharon I."/>
            <person name="Castelle C.J."/>
            <person name="Probst A.J."/>
            <person name="Thomas B.C."/>
            <person name="Singh A."/>
            <person name="Wilkins M.J."/>
            <person name="Karaoz U."/>
            <person name="Brodie E.L."/>
            <person name="Williams K.H."/>
            <person name="Hubbard S.S."/>
            <person name="Banfield J.F."/>
        </authorList>
    </citation>
    <scope>NUCLEOTIDE SEQUENCE [LARGE SCALE GENOMIC DNA]</scope>
</reference>